<dbReference type="SUPFAM" id="SSF81891">
    <property type="entry name" value="Poly A polymerase C-terminal region-like"/>
    <property type="match status" value="1"/>
</dbReference>
<evidence type="ECO:0000259" key="6">
    <source>
        <dbReference type="Pfam" id="PF12627"/>
    </source>
</evidence>
<dbReference type="AlphaFoldDB" id="A0A2I0JKW0"/>
<evidence type="ECO:0000313" key="8">
    <source>
        <dbReference type="Proteomes" id="UP000233551"/>
    </source>
</evidence>
<evidence type="ECO:0000313" key="7">
    <source>
        <dbReference type="EMBL" id="PKI56583.1"/>
    </source>
</evidence>
<comment type="caution">
    <text evidence="7">The sequence shown here is derived from an EMBL/GenBank/DDBJ whole genome shotgun (WGS) entry which is preliminary data.</text>
</comment>
<dbReference type="STRING" id="22663.A0A2I0JKW0"/>
<dbReference type="EMBL" id="PGOL01001592">
    <property type="protein sequence ID" value="PKI56583.1"/>
    <property type="molecule type" value="Genomic_DNA"/>
</dbReference>
<sequence length="449" mass="51360">MISNPTRKVLDGLKRKGYEVYLVGGCVRDLILRRTPKDFDIITSAQLKEVVRAFSWCVIVGKRFPICHVHIDNTIVEVSSFTSCGKRFSRRLTDDYGRPPDYDEKDYLRWRDSLQRDFTINGLFFDPYANIIYDYVRGMEDIRKAKVQTVIPAGESFGEDCARILRAIRIAGRLGFRISRETAYCIRTLSSKVLRLDKGRLLMELNYMLAYGSAEASLRLLWKYGVLDILLPFQAAYFVQSEFKRRDKGSNMLLSLFSKLDELLAPNRPCHSMLWVGILAFHKALFDKPRHPLAVAAFSLTINNSGDIVEALQISRTISTPHCPRFQELLQLQEQWDSDPEALRDEVMNLAASVKEVLSNMTDQYFVSQALAGYPGAPCSNLVFIHQDLYIRACRMFQCVTRGPEDGFTAKQGGINYEELAQGNLQDVRHTFARVVFDTVYPLDRSLVR</sequence>
<dbReference type="GO" id="GO:0001680">
    <property type="term" value="P:tRNA 3'-terminal CCA addition"/>
    <property type="evidence" value="ECO:0007669"/>
    <property type="project" value="UniProtKB-ARBA"/>
</dbReference>
<dbReference type="GO" id="GO:0016779">
    <property type="term" value="F:nucleotidyltransferase activity"/>
    <property type="evidence" value="ECO:0007669"/>
    <property type="project" value="InterPro"/>
</dbReference>
<reference evidence="7 8" key="1">
    <citation type="submission" date="2017-11" db="EMBL/GenBank/DDBJ databases">
        <title>De-novo sequencing of pomegranate (Punica granatum L.) genome.</title>
        <authorList>
            <person name="Akparov Z."/>
            <person name="Amiraslanov A."/>
            <person name="Hajiyeva S."/>
            <person name="Abbasov M."/>
            <person name="Kaur K."/>
            <person name="Hamwieh A."/>
            <person name="Solovyev V."/>
            <person name="Salamov A."/>
            <person name="Braich B."/>
            <person name="Kosarev P."/>
            <person name="Mahmoud A."/>
            <person name="Hajiyev E."/>
            <person name="Babayeva S."/>
            <person name="Izzatullayeva V."/>
            <person name="Mammadov A."/>
            <person name="Mammadov A."/>
            <person name="Sharifova S."/>
            <person name="Ojaghi J."/>
            <person name="Eynullazada K."/>
            <person name="Bayramov B."/>
            <person name="Abdulazimova A."/>
            <person name="Shahmuradov I."/>
        </authorList>
    </citation>
    <scope>NUCLEOTIDE SEQUENCE [LARGE SCALE GENOMIC DNA]</scope>
    <source>
        <strain evidence="8">cv. AG2017</strain>
        <tissue evidence="7">Leaf</tissue>
    </source>
</reference>
<evidence type="ECO:0000256" key="3">
    <source>
        <dbReference type="ARBA" id="ARBA00022741"/>
    </source>
</evidence>
<feature type="domain" description="Poly A polymerase head" evidence="5">
    <location>
        <begin position="20"/>
        <end position="147"/>
    </location>
</feature>
<evidence type="ECO:0000256" key="2">
    <source>
        <dbReference type="ARBA" id="ARBA00022679"/>
    </source>
</evidence>
<dbReference type="SUPFAM" id="SSF81301">
    <property type="entry name" value="Nucleotidyltransferase"/>
    <property type="match status" value="1"/>
</dbReference>
<dbReference type="Proteomes" id="UP000233551">
    <property type="component" value="Unassembled WGS sequence"/>
</dbReference>
<protein>
    <recommendedName>
        <fullName evidence="9">Poly A polymerase head domain-containing protein</fullName>
    </recommendedName>
</protein>
<dbReference type="Pfam" id="PF12627">
    <property type="entry name" value="PolyA_pol_RNAbd"/>
    <property type="match status" value="1"/>
</dbReference>
<dbReference type="Gene3D" id="1.10.3090.10">
    <property type="entry name" value="cca-adding enzyme, domain 2"/>
    <property type="match status" value="1"/>
</dbReference>
<evidence type="ECO:0008006" key="9">
    <source>
        <dbReference type="Google" id="ProtNLM"/>
    </source>
</evidence>
<name>A0A2I0JKW0_PUNGR</name>
<evidence type="ECO:0000259" key="5">
    <source>
        <dbReference type="Pfam" id="PF01743"/>
    </source>
</evidence>
<dbReference type="InterPro" id="IPR002646">
    <property type="entry name" value="PolA_pol_head_dom"/>
</dbReference>
<accession>A0A2I0JKW0</accession>
<gene>
    <name evidence="7" type="ORF">CRG98_023027</name>
</gene>
<evidence type="ECO:0000256" key="4">
    <source>
        <dbReference type="RuleBase" id="RU003953"/>
    </source>
</evidence>
<dbReference type="GO" id="GO:0000166">
    <property type="term" value="F:nucleotide binding"/>
    <property type="evidence" value="ECO:0007669"/>
    <property type="project" value="UniProtKB-KW"/>
</dbReference>
<dbReference type="InterPro" id="IPR032828">
    <property type="entry name" value="PolyA_RNA-bd"/>
</dbReference>
<dbReference type="PANTHER" id="PTHR43051">
    <property type="entry name" value="POLYNUCLEOTIDE ADENYLYLTRANSFERASE FAMILY PROTEIN"/>
    <property type="match status" value="1"/>
</dbReference>
<keyword evidence="8" id="KW-1185">Reference proteome</keyword>
<evidence type="ECO:0000256" key="1">
    <source>
        <dbReference type="ARBA" id="ARBA00007265"/>
    </source>
</evidence>
<keyword evidence="3" id="KW-0547">Nucleotide-binding</keyword>
<keyword evidence="4" id="KW-0694">RNA-binding</keyword>
<keyword evidence="2 4" id="KW-0808">Transferase</keyword>
<dbReference type="InterPro" id="IPR052191">
    <property type="entry name" value="tRNA_ntf/polyA_polymerase_I"/>
</dbReference>
<dbReference type="InterPro" id="IPR043519">
    <property type="entry name" value="NT_sf"/>
</dbReference>
<organism evidence="7 8">
    <name type="scientific">Punica granatum</name>
    <name type="common">Pomegranate</name>
    <dbReference type="NCBI Taxonomy" id="22663"/>
    <lineage>
        <taxon>Eukaryota</taxon>
        <taxon>Viridiplantae</taxon>
        <taxon>Streptophyta</taxon>
        <taxon>Embryophyta</taxon>
        <taxon>Tracheophyta</taxon>
        <taxon>Spermatophyta</taxon>
        <taxon>Magnoliopsida</taxon>
        <taxon>eudicotyledons</taxon>
        <taxon>Gunneridae</taxon>
        <taxon>Pentapetalae</taxon>
        <taxon>rosids</taxon>
        <taxon>malvids</taxon>
        <taxon>Myrtales</taxon>
        <taxon>Lythraceae</taxon>
        <taxon>Punica</taxon>
    </lineage>
</organism>
<dbReference type="Gene3D" id="3.30.460.10">
    <property type="entry name" value="Beta Polymerase, domain 2"/>
    <property type="match status" value="1"/>
</dbReference>
<comment type="similarity">
    <text evidence="1 4">Belongs to the tRNA nucleotidyltransferase/poly(A) polymerase family.</text>
</comment>
<dbReference type="Pfam" id="PF01743">
    <property type="entry name" value="PolyA_pol"/>
    <property type="match status" value="1"/>
</dbReference>
<dbReference type="CDD" id="cd05398">
    <property type="entry name" value="NT_ClassII-CCAase"/>
    <property type="match status" value="1"/>
</dbReference>
<proteinExistence type="inferred from homology"/>
<dbReference type="GO" id="GO:0003723">
    <property type="term" value="F:RNA binding"/>
    <property type="evidence" value="ECO:0007669"/>
    <property type="project" value="UniProtKB-KW"/>
</dbReference>
<dbReference type="PANTHER" id="PTHR43051:SF2">
    <property type="entry name" value="POLYNUCLEOTIDE ADENYLYLTRANSFERASE FAMILY PROTEIN-RELATED"/>
    <property type="match status" value="1"/>
</dbReference>
<feature type="domain" description="tRNA nucleotidyltransferase/poly(A) polymerase RNA and SrmB- binding" evidence="6">
    <location>
        <begin position="175"/>
        <end position="236"/>
    </location>
</feature>